<reference evidence="2" key="1">
    <citation type="submission" date="2022-05" db="EMBL/GenBank/DDBJ databases">
        <authorList>
            <person name="Pankratov T."/>
        </authorList>
    </citation>
    <scope>NUCLEOTIDE SEQUENCE</scope>
    <source>
        <strain evidence="2">BP6-180914</strain>
    </source>
</reference>
<proteinExistence type="predicted"/>
<evidence type="ECO:0000313" key="3">
    <source>
        <dbReference type="Proteomes" id="UP001165667"/>
    </source>
</evidence>
<dbReference type="EMBL" id="JAMOIM010000001">
    <property type="protein sequence ID" value="MCW6506768.1"/>
    <property type="molecule type" value="Genomic_DNA"/>
</dbReference>
<evidence type="ECO:0000256" key="1">
    <source>
        <dbReference type="SAM" id="MobiDB-lite"/>
    </source>
</evidence>
<protein>
    <submittedName>
        <fullName evidence="2">Uncharacterized protein</fullName>
    </submittedName>
</protein>
<dbReference type="AlphaFoldDB" id="A0AA42CGN8"/>
<sequence>MPEWRAQRNERARLQLERARPDVFPAPVLVHSLTQSWTPALPRLAVESYWRAHPLRADRLARGLAARSGAPEGWSWRLSRDEETRPTSFRLPPAPYREARWDRGPGFCCLCGQMVFRFGWHRDLWQAGAPNTRARWHAACVMAWKLWNAPGEHLRLLSRLQRRRCAVTGKRLLRSAEADHRVPLFSVWRDQRDRPWPELLTFWGFPNLQAINESAHRAKTVLEAKSRAVERSSSAASSRAGRRGDPEPEPRRAGAWLPGSGFADTAPE</sequence>
<gene>
    <name evidence="2" type="ORF">M8523_01885</name>
</gene>
<feature type="compositionally biased region" description="Basic and acidic residues" evidence="1">
    <location>
        <begin position="242"/>
        <end position="252"/>
    </location>
</feature>
<dbReference type="Proteomes" id="UP001165667">
    <property type="component" value="Unassembled WGS sequence"/>
</dbReference>
<name>A0AA42CGN8_9HYPH</name>
<accession>A0AA42CGN8</accession>
<comment type="caution">
    <text evidence="2">The sequence shown here is derived from an EMBL/GenBank/DDBJ whole genome shotgun (WGS) entry which is preliminary data.</text>
</comment>
<organism evidence="2 3">
    <name type="scientific">Lichenifustis flavocetrariae</name>
    <dbReference type="NCBI Taxonomy" id="2949735"/>
    <lineage>
        <taxon>Bacteria</taxon>
        <taxon>Pseudomonadati</taxon>
        <taxon>Pseudomonadota</taxon>
        <taxon>Alphaproteobacteria</taxon>
        <taxon>Hyphomicrobiales</taxon>
        <taxon>Lichenihabitantaceae</taxon>
        <taxon>Lichenifustis</taxon>
    </lineage>
</organism>
<feature type="region of interest" description="Disordered" evidence="1">
    <location>
        <begin position="225"/>
        <end position="268"/>
    </location>
</feature>
<keyword evidence="3" id="KW-1185">Reference proteome</keyword>
<evidence type="ECO:0000313" key="2">
    <source>
        <dbReference type="EMBL" id="MCW6506768.1"/>
    </source>
</evidence>